<protein>
    <submittedName>
        <fullName evidence="1">Virulence-associated protein BptA</fullName>
    </submittedName>
</protein>
<gene>
    <name evidence="1" type="primary">bptA</name>
    <name evidence="1" type="ORF">QIA44_05080</name>
</gene>
<keyword evidence="2" id="KW-1185">Reference proteome</keyword>
<accession>A0ACD5GM37</accession>
<name>A0ACD5GM37_9SPIR</name>
<reference evidence="1" key="1">
    <citation type="submission" date="2024-11" db="EMBL/GenBank/DDBJ databases">
        <title>Sequencing of Borrelia variable plasmids from multiple Borrelia sensu lato isolates.</title>
        <authorList>
            <person name="Mongodin E.F."/>
            <person name="Rudenko N."/>
            <person name="Fraser C.M."/>
            <person name="Schutzer S."/>
            <person name="Luft B."/>
            <person name="Morgan R."/>
            <person name="Casjens S."/>
            <person name="Qiu W."/>
        </authorList>
    </citation>
    <scope>NUCLEOTIDE SEQUENCE</scope>
    <source>
        <strain evidence="1">PotiB3</strain>
    </source>
</reference>
<dbReference type="Proteomes" id="UP001301963">
    <property type="component" value="Plasmid lp25"/>
</dbReference>
<proteinExistence type="predicted"/>
<evidence type="ECO:0000313" key="1">
    <source>
        <dbReference type="EMBL" id="XPK47108.1"/>
    </source>
</evidence>
<geneLocation type="plasmid" evidence="1 2">
    <name>lp25</name>
</geneLocation>
<sequence>MSKILFRGLILLICIFLIFFFFFYKQKENNVIYNKIVETSEDRVFIDETYTYLFKDDNLKELVFRKSQAIIPEFDHKDSMNRTGYSIDAYRAMNPGYKFDFIVYDNKILGFKNVIFEGFEDAQVSRYENNLPSEKWQQLKDFNIGDPNINEKFFHLKFPFVVKNTLRVTISKRFFKEIKKLKRLKIVLISNEDREYKIDIENFLLKYKI</sequence>
<keyword evidence="1" id="KW-0614">Plasmid</keyword>
<organism evidence="1 2">
    <name type="scientific">Borreliella lusitaniae</name>
    <dbReference type="NCBI Taxonomy" id="100177"/>
    <lineage>
        <taxon>Bacteria</taxon>
        <taxon>Pseudomonadati</taxon>
        <taxon>Spirochaetota</taxon>
        <taxon>Spirochaetia</taxon>
        <taxon>Spirochaetales</taxon>
        <taxon>Borreliaceae</taxon>
        <taxon>Borreliella</taxon>
    </lineage>
</organism>
<dbReference type="EMBL" id="CP179538">
    <property type="protein sequence ID" value="XPK47108.1"/>
    <property type="molecule type" value="Genomic_DNA"/>
</dbReference>
<evidence type="ECO:0000313" key="2">
    <source>
        <dbReference type="Proteomes" id="UP001301963"/>
    </source>
</evidence>